<dbReference type="EMBL" id="CM042889">
    <property type="protein sequence ID" value="KAI4320333.1"/>
    <property type="molecule type" value="Genomic_DNA"/>
</dbReference>
<keyword evidence="2" id="KW-1185">Reference proteome</keyword>
<accession>A0ACB9M8H0</accession>
<evidence type="ECO:0000313" key="1">
    <source>
        <dbReference type="EMBL" id="KAI4320333.1"/>
    </source>
</evidence>
<proteinExistence type="predicted"/>
<protein>
    <submittedName>
        <fullName evidence="1">Uncharacterized protein</fullName>
    </submittedName>
</protein>
<comment type="caution">
    <text evidence="1">The sequence shown here is derived from an EMBL/GenBank/DDBJ whole genome shotgun (WGS) entry which is preliminary data.</text>
</comment>
<evidence type="ECO:0000313" key="2">
    <source>
        <dbReference type="Proteomes" id="UP001057402"/>
    </source>
</evidence>
<reference evidence="2" key="1">
    <citation type="journal article" date="2023" name="Front. Plant Sci.">
        <title>Chromosomal-level genome assembly of Melastoma candidum provides insights into trichome evolution.</title>
        <authorList>
            <person name="Zhong Y."/>
            <person name="Wu W."/>
            <person name="Sun C."/>
            <person name="Zou P."/>
            <person name="Liu Y."/>
            <person name="Dai S."/>
            <person name="Zhou R."/>
        </authorList>
    </citation>
    <scope>NUCLEOTIDE SEQUENCE [LARGE SCALE GENOMIC DNA]</scope>
</reference>
<sequence>MTKSPRSTHDEANNLQVVRALDSLDELSDLSNGMKPGQSEIYDTREQPARSGCYAGWPLVVKITAPTSSNAE</sequence>
<dbReference type="Proteomes" id="UP001057402">
    <property type="component" value="Chromosome 10"/>
</dbReference>
<gene>
    <name evidence="1" type="ORF">MLD38_033829</name>
</gene>
<organism evidence="1 2">
    <name type="scientific">Melastoma candidum</name>
    <dbReference type="NCBI Taxonomy" id="119954"/>
    <lineage>
        <taxon>Eukaryota</taxon>
        <taxon>Viridiplantae</taxon>
        <taxon>Streptophyta</taxon>
        <taxon>Embryophyta</taxon>
        <taxon>Tracheophyta</taxon>
        <taxon>Spermatophyta</taxon>
        <taxon>Magnoliopsida</taxon>
        <taxon>eudicotyledons</taxon>
        <taxon>Gunneridae</taxon>
        <taxon>Pentapetalae</taxon>
        <taxon>rosids</taxon>
        <taxon>malvids</taxon>
        <taxon>Myrtales</taxon>
        <taxon>Melastomataceae</taxon>
        <taxon>Melastomatoideae</taxon>
        <taxon>Melastomateae</taxon>
        <taxon>Melastoma</taxon>
    </lineage>
</organism>
<name>A0ACB9M8H0_9MYRT</name>